<organism evidence="2 3">
    <name type="scientific">bacterium (Candidatus Gribaldobacteria) CG10_big_fil_rev_8_21_14_0_10_41_12</name>
    <dbReference type="NCBI Taxonomy" id="2014277"/>
    <lineage>
        <taxon>Bacteria</taxon>
        <taxon>Candidatus Gribaldobacteria</taxon>
    </lineage>
</organism>
<dbReference type="SUPFAM" id="SSF55154">
    <property type="entry name" value="CYTH-like phosphatases"/>
    <property type="match status" value="1"/>
</dbReference>
<evidence type="ECO:0000259" key="1">
    <source>
        <dbReference type="PROSITE" id="PS51707"/>
    </source>
</evidence>
<dbReference type="AlphaFoldDB" id="A0A2H0UY58"/>
<comment type="caution">
    <text evidence="2">The sequence shown here is derived from an EMBL/GenBank/DDBJ whole genome shotgun (WGS) entry which is preliminary data.</text>
</comment>
<evidence type="ECO:0000313" key="3">
    <source>
        <dbReference type="Proteomes" id="UP000228906"/>
    </source>
</evidence>
<dbReference type="EMBL" id="PFAV01000013">
    <property type="protein sequence ID" value="PIR91735.1"/>
    <property type="molecule type" value="Genomic_DNA"/>
</dbReference>
<dbReference type="InterPro" id="IPR023577">
    <property type="entry name" value="CYTH_domain"/>
</dbReference>
<gene>
    <name evidence="2" type="ORF">COU03_00710</name>
</gene>
<feature type="domain" description="CYTH" evidence="1">
    <location>
        <begin position="1"/>
        <end position="133"/>
    </location>
</feature>
<dbReference type="PROSITE" id="PS51707">
    <property type="entry name" value="CYTH"/>
    <property type="match status" value="1"/>
</dbReference>
<reference evidence="3" key="1">
    <citation type="submission" date="2017-09" db="EMBL/GenBank/DDBJ databases">
        <title>Depth-based differentiation of microbial function through sediment-hosted aquifers and enrichment of novel symbionts in the deep terrestrial subsurface.</title>
        <authorList>
            <person name="Probst A.J."/>
            <person name="Ladd B."/>
            <person name="Jarett J.K."/>
            <person name="Geller-Mcgrath D.E."/>
            <person name="Sieber C.M.K."/>
            <person name="Emerson J.B."/>
            <person name="Anantharaman K."/>
            <person name="Thomas B.C."/>
            <person name="Malmstrom R."/>
            <person name="Stieglmeier M."/>
            <person name="Klingl A."/>
            <person name="Woyke T."/>
            <person name="Ryan C.M."/>
            <person name="Banfield J.F."/>
        </authorList>
    </citation>
    <scope>NUCLEOTIDE SEQUENCE [LARGE SCALE GENOMIC DNA]</scope>
</reference>
<feature type="non-terminal residue" evidence="2">
    <location>
        <position position="1"/>
    </location>
</feature>
<evidence type="ECO:0000313" key="2">
    <source>
        <dbReference type="EMBL" id="PIR91735.1"/>
    </source>
</evidence>
<dbReference type="Proteomes" id="UP000228906">
    <property type="component" value="Unassembled WGS sequence"/>
</dbReference>
<protein>
    <recommendedName>
        <fullName evidence="1">CYTH domain-containing protein</fullName>
    </recommendedName>
</protein>
<dbReference type="Pfam" id="PF01928">
    <property type="entry name" value="CYTH"/>
    <property type="match status" value="1"/>
</dbReference>
<accession>A0A2H0UY58</accession>
<dbReference type="Gene3D" id="2.40.320.10">
    <property type="entry name" value="Hypothetical Protein Pfu-838710-001"/>
    <property type="match status" value="1"/>
</dbReference>
<dbReference type="InterPro" id="IPR033469">
    <property type="entry name" value="CYTH-like_dom_sf"/>
</dbReference>
<name>A0A2H0UY58_9BACT</name>
<sequence>FCNHLHEHKDKFVRVRDEGDKITLTFKIVPVGGAQSIDGQKEICFKIDDFAKAVEFVKAIGCQEKAYQESKRELWQIGDTEITIDEWPYLEPLVEVEGQSEQIVKEVSAKLGFDYSQAMFCAVGKIYAQKYGLDENFINNHIAKITFEMENPFITLSK</sequence>
<proteinExistence type="predicted"/>